<dbReference type="InterPro" id="IPR008656">
    <property type="entry name" value="Inositol_tetrakis-P_1-kinase"/>
</dbReference>
<evidence type="ECO:0000256" key="5">
    <source>
        <dbReference type="ARBA" id="ARBA00022679"/>
    </source>
</evidence>
<dbReference type="InterPro" id="IPR040464">
    <property type="entry name" value="InsP(3)kin_ATP-grasp"/>
</dbReference>
<dbReference type="GO" id="GO:0052726">
    <property type="term" value="F:inositol-1,3,4-trisphosphate 5-kinase activity"/>
    <property type="evidence" value="ECO:0007669"/>
    <property type="project" value="InterPro"/>
</dbReference>
<evidence type="ECO:0000313" key="14">
    <source>
        <dbReference type="Proteomes" id="UP001163823"/>
    </source>
</evidence>
<dbReference type="EMBL" id="JARAOO010000009">
    <property type="protein sequence ID" value="KAJ7957415.1"/>
    <property type="molecule type" value="Genomic_DNA"/>
</dbReference>
<feature type="domain" description="Inositol 1,3,4-trisphosphate 5/6-kinase ATP-grasp" evidence="12">
    <location>
        <begin position="329"/>
        <end position="519"/>
    </location>
</feature>
<dbReference type="SUPFAM" id="SSF56059">
    <property type="entry name" value="Glutathione synthetase ATP-binding domain-like"/>
    <property type="match status" value="1"/>
</dbReference>
<dbReference type="PANTHER" id="PTHR14217">
    <property type="entry name" value="INOSITOL-TETRAKISPHOSPHATE 1-KINASE"/>
    <property type="match status" value="1"/>
</dbReference>
<dbReference type="Proteomes" id="UP001163823">
    <property type="component" value="Chromosome 9"/>
</dbReference>
<keyword evidence="6" id="KW-0479">Metal-binding</keyword>
<dbReference type="FunFam" id="3.30.470.20:FF:000047">
    <property type="entry name" value="Inositol-tetrakisphosphate 1-kinase 4"/>
    <property type="match status" value="1"/>
</dbReference>
<comment type="subunit">
    <text evidence="3">Monomer.</text>
</comment>
<feature type="chain" id="PRO_5042014658" description="inositol-1,3,4-trisphosphate 5/6-kinase" evidence="11">
    <location>
        <begin position="17"/>
        <end position="540"/>
    </location>
</feature>
<dbReference type="EC" id="2.7.1.159" evidence="4"/>
<reference evidence="13" key="1">
    <citation type="journal article" date="2023" name="Science">
        <title>Elucidation of the pathway for biosynthesis of saponin adjuvants from the soapbark tree.</title>
        <authorList>
            <person name="Reed J."/>
            <person name="Orme A."/>
            <person name="El-Demerdash A."/>
            <person name="Owen C."/>
            <person name="Martin L.B.B."/>
            <person name="Misra R.C."/>
            <person name="Kikuchi S."/>
            <person name="Rejzek M."/>
            <person name="Martin A.C."/>
            <person name="Harkess A."/>
            <person name="Leebens-Mack J."/>
            <person name="Louveau T."/>
            <person name="Stephenson M.J."/>
            <person name="Osbourn A."/>
        </authorList>
    </citation>
    <scope>NUCLEOTIDE SEQUENCE</scope>
    <source>
        <strain evidence="13">S10</strain>
    </source>
</reference>
<dbReference type="KEGG" id="qsa:O6P43_023723"/>
<keyword evidence="8" id="KW-0418">Kinase</keyword>
<comment type="caution">
    <text evidence="13">The sequence shown here is derived from an EMBL/GenBank/DDBJ whole genome shotgun (WGS) entry which is preliminary data.</text>
</comment>
<keyword evidence="14" id="KW-1185">Reference proteome</keyword>
<dbReference type="Gene3D" id="3.30.470.20">
    <property type="entry name" value="ATP-grasp fold, B domain"/>
    <property type="match status" value="1"/>
</dbReference>
<evidence type="ECO:0000256" key="7">
    <source>
        <dbReference type="ARBA" id="ARBA00022741"/>
    </source>
</evidence>
<dbReference type="GO" id="GO:0005737">
    <property type="term" value="C:cytoplasm"/>
    <property type="evidence" value="ECO:0007669"/>
    <property type="project" value="TreeGrafter"/>
</dbReference>
<evidence type="ECO:0000256" key="8">
    <source>
        <dbReference type="ARBA" id="ARBA00022777"/>
    </source>
</evidence>
<name>A0AAD7LHX9_QUISA</name>
<evidence type="ECO:0000256" key="3">
    <source>
        <dbReference type="ARBA" id="ARBA00011245"/>
    </source>
</evidence>
<dbReference type="GO" id="GO:0052725">
    <property type="term" value="F:inositol-1,3,4-trisphosphate 6-kinase activity"/>
    <property type="evidence" value="ECO:0007669"/>
    <property type="project" value="InterPro"/>
</dbReference>
<comment type="similarity">
    <text evidence="2">Belongs to the ITPK1 family.</text>
</comment>
<comment type="cofactor">
    <cofactor evidence="1">
        <name>Mg(2+)</name>
        <dbReference type="ChEBI" id="CHEBI:18420"/>
    </cofactor>
</comment>
<evidence type="ECO:0000256" key="4">
    <source>
        <dbReference type="ARBA" id="ARBA00012017"/>
    </source>
</evidence>
<gene>
    <name evidence="13" type="ORF">O6P43_023723</name>
</gene>
<evidence type="ECO:0000256" key="6">
    <source>
        <dbReference type="ARBA" id="ARBA00022723"/>
    </source>
</evidence>
<keyword evidence="5" id="KW-0808">Transferase</keyword>
<evidence type="ECO:0000256" key="9">
    <source>
        <dbReference type="ARBA" id="ARBA00022840"/>
    </source>
</evidence>
<dbReference type="Pfam" id="PF05770">
    <property type="entry name" value="Ins134_P3_kin"/>
    <property type="match status" value="1"/>
</dbReference>
<dbReference type="GO" id="GO:0005524">
    <property type="term" value="F:ATP binding"/>
    <property type="evidence" value="ECO:0007669"/>
    <property type="project" value="UniProtKB-KW"/>
</dbReference>
<evidence type="ECO:0000256" key="2">
    <source>
        <dbReference type="ARBA" id="ARBA00009601"/>
    </source>
</evidence>
<evidence type="ECO:0000256" key="10">
    <source>
        <dbReference type="ARBA" id="ARBA00022842"/>
    </source>
</evidence>
<accession>A0AAD7LHX9</accession>
<feature type="signal peptide" evidence="11">
    <location>
        <begin position="1"/>
        <end position="16"/>
    </location>
</feature>
<sequence>MRGWLFLFIDPAVVVALSPLCFPVIIWATESFPFFSLQMGVMGGVILDESAIFAEVDDENENLLQPGAETLLRNLFLSKIRIGISYGVGLSADKFSQIERISGQYSLDCFILNATFLDDPMHEIVLAWGDGGGSIMYLVSDKKNEVFPKLSSCSWQVIVLKVKGGSQHYTSNMLYIEKLEQLPLIICHLNQKAIGNSGMIVGYIMKPSRVEDFAKRGAFPLCPTYNGLMFTPLSSELPLLPQLKEVDAILHKATDKILSIELNRSSKVSNKITFTRDIQEIQSYLEHNQDCCVIDPLNNIYPLVDRLEIQQILLGLGNVKSEGSYIIRGPHFLKVDKLDEIDSITRLAETGLSLPIMVKPQVACGVADAHQMAIVFSIEDLKSLNVPLPAVIQEYVDHSCTLYKFYVLGEKVFYAIKKSMPNADVLNKLSNSAGTKSIAFDSLRSLPTADDDNQVSQINNCPQTRKQSMDLRLVTDAAHWLRKVLHLTIFGFDVVIQEGTGDHVIVDVNYLPSFKEVSDDIAIPAFWEAIRTKFDSRMSK</sequence>
<evidence type="ECO:0000313" key="13">
    <source>
        <dbReference type="EMBL" id="KAJ7957415.1"/>
    </source>
</evidence>
<protein>
    <recommendedName>
        <fullName evidence="4">inositol-1,3,4-trisphosphate 5/6-kinase</fullName>
        <ecNumber evidence="4">2.7.1.159</ecNumber>
    </recommendedName>
</protein>
<dbReference type="PIRSF" id="PIRSF038163">
    <property type="entry name" value="ITPK_uncN"/>
    <property type="match status" value="1"/>
</dbReference>
<dbReference type="AlphaFoldDB" id="A0AAD7LHX9"/>
<dbReference type="PANTHER" id="PTHR14217:SF1">
    <property type="entry name" value="INOSITOL-TETRAKISPHOSPHATE 1-KINASE"/>
    <property type="match status" value="1"/>
</dbReference>
<evidence type="ECO:0000256" key="11">
    <source>
        <dbReference type="SAM" id="SignalP"/>
    </source>
</evidence>
<dbReference type="GO" id="GO:0000287">
    <property type="term" value="F:magnesium ion binding"/>
    <property type="evidence" value="ECO:0007669"/>
    <property type="project" value="InterPro"/>
</dbReference>
<keyword evidence="7" id="KW-0547">Nucleotide-binding</keyword>
<evidence type="ECO:0000256" key="1">
    <source>
        <dbReference type="ARBA" id="ARBA00001946"/>
    </source>
</evidence>
<proteinExistence type="inferred from homology"/>
<keyword evidence="11" id="KW-0732">Signal</keyword>
<dbReference type="GO" id="GO:0032957">
    <property type="term" value="P:inositol trisphosphate metabolic process"/>
    <property type="evidence" value="ECO:0007669"/>
    <property type="project" value="InterPro"/>
</dbReference>
<evidence type="ECO:0000259" key="12">
    <source>
        <dbReference type="Pfam" id="PF05770"/>
    </source>
</evidence>
<keyword evidence="9" id="KW-0067">ATP-binding</keyword>
<keyword evidence="10" id="KW-0460">Magnesium</keyword>
<dbReference type="GO" id="GO:0047325">
    <property type="term" value="F:inositol-3,4,5,6-tetrakisphosphate 1-kinase activity"/>
    <property type="evidence" value="ECO:0007669"/>
    <property type="project" value="InterPro"/>
</dbReference>
<organism evidence="13 14">
    <name type="scientific">Quillaja saponaria</name>
    <name type="common">Soap bark tree</name>
    <dbReference type="NCBI Taxonomy" id="32244"/>
    <lineage>
        <taxon>Eukaryota</taxon>
        <taxon>Viridiplantae</taxon>
        <taxon>Streptophyta</taxon>
        <taxon>Embryophyta</taxon>
        <taxon>Tracheophyta</taxon>
        <taxon>Spermatophyta</taxon>
        <taxon>Magnoliopsida</taxon>
        <taxon>eudicotyledons</taxon>
        <taxon>Gunneridae</taxon>
        <taxon>Pentapetalae</taxon>
        <taxon>rosids</taxon>
        <taxon>fabids</taxon>
        <taxon>Fabales</taxon>
        <taxon>Quillajaceae</taxon>
        <taxon>Quillaja</taxon>
    </lineage>
</organism>